<reference evidence="3" key="1">
    <citation type="submission" date="2017-09" db="EMBL/GenBank/DDBJ databases">
        <title>Depth-based differentiation of microbial function through sediment-hosted aquifers and enrichment of novel symbionts in the deep terrestrial subsurface.</title>
        <authorList>
            <person name="Probst A.J."/>
            <person name="Ladd B."/>
            <person name="Jarett J.K."/>
            <person name="Geller-Mcgrath D.E."/>
            <person name="Sieber C.M.K."/>
            <person name="Emerson J.B."/>
            <person name="Anantharaman K."/>
            <person name="Thomas B.C."/>
            <person name="Malmstrom R."/>
            <person name="Stieglmeier M."/>
            <person name="Klingl A."/>
            <person name="Woyke T."/>
            <person name="Ryan C.M."/>
            <person name="Banfield J.F."/>
        </authorList>
    </citation>
    <scope>NUCLEOTIDE SEQUENCE [LARGE SCALE GENOMIC DNA]</scope>
</reference>
<keyword evidence="1" id="KW-1133">Transmembrane helix</keyword>
<evidence type="ECO:0000313" key="3">
    <source>
        <dbReference type="Proteomes" id="UP000229098"/>
    </source>
</evidence>
<feature type="transmembrane region" description="Helical" evidence="1">
    <location>
        <begin position="74"/>
        <end position="98"/>
    </location>
</feature>
<evidence type="ECO:0000256" key="1">
    <source>
        <dbReference type="SAM" id="Phobius"/>
    </source>
</evidence>
<protein>
    <recommendedName>
        <fullName evidence="4">CvpA family protein</fullName>
    </recommendedName>
</protein>
<proteinExistence type="predicted"/>
<comment type="caution">
    <text evidence="2">The sequence shown here is derived from an EMBL/GenBank/DDBJ whole genome shotgun (WGS) entry which is preliminary data.</text>
</comment>
<name>A0A2M8KX55_9BACT</name>
<keyword evidence="1" id="KW-0812">Transmembrane</keyword>
<dbReference type="Proteomes" id="UP000229098">
    <property type="component" value="Unassembled WGS sequence"/>
</dbReference>
<feature type="transmembrane region" description="Helical" evidence="1">
    <location>
        <begin position="16"/>
        <end position="37"/>
    </location>
</feature>
<feature type="transmembrane region" description="Helical" evidence="1">
    <location>
        <begin position="110"/>
        <end position="131"/>
    </location>
</feature>
<feature type="transmembrane region" description="Helical" evidence="1">
    <location>
        <begin position="151"/>
        <end position="167"/>
    </location>
</feature>
<dbReference type="AlphaFoldDB" id="A0A2M8KX55"/>
<evidence type="ECO:0008006" key="4">
    <source>
        <dbReference type="Google" id="ProtNLM"/>
    </source>
</evidence>
<sequence>MVSRIGEFLSLVQNRIPSWDVLIVFFLITAGFFYGILIGRLRLLASLLGLYISILIHPYIIGMAFFPVFEDVRIRFGVSVGVFITFLFLVSLLLLRSLFKGQRRIGEEWWHALILGVFGVGLFVSFVVRLVPSEYGIYISPLTHTLFRTDMAFLIWLSVPLVGMLITRKRLGD</sequence>
<accession>A0A2M8KX55</accession>
<keyword evidence="1" id="KW-0472">Membrane</keyword>
<feature type="transmembrane region" description="Helical" evidence="1">
    <location>
        <begin position="44"/>
        <end position="68"/>
    </location>
</feature>
<evidence type="ECO:0000313" key="2">
    <source>
        <dbReference type="EMBL" id="PJE64481.1"/>
    </source>
</evidence>
<organism evidence="2 3">
    <name type="scientific">Candidatus Ryanbacteria bacterium CG10_big_fil_rev_8_21_14_0_10_43_42</name>
    <dbReference type="NCBI Taxonomy" id="1974864"/>
    <lineage>
        <taxon>Bacteria</taxon>
        <taxon>Candidatus Ryaniibacteriota</taxon>
    </lineage>
</organism>
<gene>
    <name evidence="2" type="ORF">COU90_03505</name>
</gene>
<dbReference type="EMBL" id="PFEF01000006">
    <property type="protein sequence ID" value="PJE64481.1"/>
    <property type="molecule type" value="Genomic_DNA"/>
</dbReference>